<name>A0A1H2BM07_MUCMA</name>
<dbReference type="InterPro" id="IPR041700">
    <property type="entry name" value="OMP_b-brl_3"/>
</dbReference>
<evidence type="ECO:0000256" key="1">
    <source>
        <dbReference type="SAM" id="SignalP"/>
    </source>
</evidence>
<dbReference type="SUPFAM" id="SSF49478">
    <property type="entry name" value="Cna protein B-type domain"/>
    <property type="match status" value="1"/>
</dbReference>
<dbReference type="EMBL" id="LT629740">
    <property type="protein sequence ID" value="SDT58796.1"/>
    <property type="molecule type" value="Genomic_DNA"/>
</dbReference>
<dbReference type="STRING" id="652787.SAMN05216490_4185"/>
<evidence type="ECO:0000313" key="4">
    <source>
        <dbReference type="Proteomes" id="UP000199679"/>
    </source>
</evidence>
<protein>
    <submittedName>
        <fullName evidence="3">Outer membrane receptor proteins, mostly Fe transport</fullName>
    </submittedName>
</protein>
<dbReference type="Gene3D" id="2.60.40.1120">
    <property type="entry name" value="Carboxypeptidase-like, regulatory domain"/>
    <property type="match status" value="1"/>
</dbReference>
<dbReference type="AlphaFoldDB" id="A0A1H2BM07"/>
<reference evidence="3 4" key="1">
    <citation type="submission" date="2016-10" db="EMBL/GenBank/DDBJ databases">
        <authorList>
            <person name="de Groot N.N."/>
        </authorList>
    </citation>
    <scope>NUCLEOTIDE SEQUENCE [LARGE SCALE GENOMIC DNA]</scope>
    <source>
        <strain evidence="3 4">MP1X4</strain>
    </source>
</reference>
<evidence type="ECO:0000313" key="3">
    <source>
        <dbReference type="EMBL" id="SDT58796.1"/>
    </source>
</evidence>
<gene>
    <name evidence="3" type="ORF">SAMN05216490_4185</name>
</gene>
<feature type="chain" id="PRO_5009270127" evidence="1">
    <location>
        <begin position="20"/>
        <end position="929"/>
    </location>
</feature>
<organism evidence="3 4">
    <name type="scientific">Mucilaginibacter mallensis</name>
    <dbReference type="NCBI Taxonomy" id="652787"/>
    <lineage>
        <taxon>Bacteria</taxon>
        <taxon>Pseudomonadati</taxon>
        <taxon>Bacteroidota</taxon>
        <taxon>Sphingobacteriia</taxon>
        <taxon>Sphingobacteriales</taxon>
        <taxon>Sphingobacteriaceae</taxon>
        <taxon>Mucilaginibacter</taxon>
    </lineage>
</organism>
<evidence type="ECO:0000259" key="2">
    <source>
        <dbReference type="Pfam" id="PF14905"/>
    </source>
</evidence>
<dbReference type="RefSeq" id="WP_091377650.1">
    <property type="nucleotide sequence ID" value="NZ_LT629740.1"/>
</dbReference>
<accession>A0A1H2BM07</accession>
<sequence>MKLTIILTLFCLSSLSLFAQSPYSIKGAITDTTEKVKLTNTTVAVLNAKDSILRKFVWTGKDGSFAMTNLPKGKFILLVTYPGYADYVDNFSLDSLHKSVDFGSLNMILKSRLLEGVIIKGQVTAIKIKGDTTEYNAKAYKINPNDKVEDLLRQLPGIEVDKDGKITAQGQTVSKVLVDGEEFFGDDPTLVTKNIRADMVDKVQLYDKKSDQAAFTGIDDGVKTKTINIKLKEDKKNGYFGKVDAGGGTDGYYEEQALFNKFTAKTKVSIYGTLSNTGKTGLGWQDAGKAGTTNLQSDDNGGIYFSNGGSDELDSFNGQYNGQGIPVARSGGVHYDGKWDADKQSINANYKIGSIGIDEKDSTLTQSNLPGSIINTNTDANSHKYLFRQKADLTYSVKLDTTQTLKIAVDGTDKHSNVLEDYSSVSKRNMDTLLNRNNRTVTNDVYTKIFDASAFYTKKFKKVGRTLSWNVSESINNSNSKGYLRSNTDFFNSSTGGLDSSQRIDQYKTTNIKSSVLNSNITYTEPLSKRVAVVLNYGLSVSNGESDRVSYDSTAVGRYDHIDTALSNDYKLTQLSNQVGAVFNYKKDKTIINFGTKVADVTYRQSEAFSGDIFKRHFINWAPQANYQYKFSQQQSISVNYNGTTTQPTIDQIQPVVNNSDPLNLTIGNPNLKPSFSNNINFNYNSYKVISGQNLYAYGGLQFTNDPIVSNTATDNTGKSIFQSVNLPGKIPYNFYFGAYFGQKIKGDYNVGFEPNINGNTSYNYTNEALNTTDSYTYAGRLTLSKYVAKKYNFYVGFGPTYTVQKSSLQPLINNNGLGYTGNIYLNIYLPGKFQLGSNSDYQYNPKTASFNESLSKYILNASLIKSFFKDDNLKLSVSGNDLLNQNIGFNRNAGGNTITQNSYTTIKRYFMFSVIWDFNKFGTTKSAK</sequence>
<keyword evidence="3" id="KW-0675">Receptor</keyword>
<keyword evidence="1" id="KW-0732">Signal</keyword>
<keyword evidence="4" id="KW-1185">Reference proteome</keyword>
<feature type="domain" description="Outer membrane protein beta-barrel" evidence="2">
    <location>
        <begin position="458"/>
        <end position="917"/>
    </location>
</feature>
<dbReference type="OrthoDB" id="1086219at2"/>
<dbReference type="Pfam" id="PF14905">
    <property type="entry name" value="OMP_b-brl_3"/>
    <property type="match status" value="1"/>
</dbReference>
<proteinExistence type="predicted"/>
<feature type="signal peptide" evidence="1">
    <location>
        <begin position="1"/>
        <end position="19"/>
    </location>
</feature>
<dbReference type="SUPFAM" id="SSF56935">
    <property type="entry name" value="Porins"/>
    <property type="match status" value="1"/>
</dbReference>
<dbReference type="Proteomes" id="UP000199679">
    <property type="component" value="Chromosome I"/>
</dbReference>